<keyword evidence="1" id="KW-0732">Signal</keyword>
<comment type="caution">
    <text evidence="2">The sequence shown here is derived from an EMBL/GenBank/DDBJ whole genome shotgun (WGS) entry which is preliminary data.</text>
</comment>
<dbReference type="EMBL" id="JAQQWI010000014">
    <property type="protein sequence ID" value="KAK8013288.1"/>
    <property type="molecule type" value="Genomic_DNA"/>
</dbReference>
<accession>A0ABR1RJD8</accession>
<feature type="signal peptide" evidence="1">
    <location>
        <begin position="1"/>
        <end position="19"/>
    </location>
</feature>
<organism evidence="2 3">
    <name type="scientific">Apiospora marii</name>
    <dbReference type="NCBI Taxonomy" id="335849"/>
    <lineage>
        <taxon>Eukaryota</taxon>
        <taxon>Fungi</taxon>
        <taxon>Dikarya</taxon>
        <taxon>Ascomycota</taxon>
        <taxon>Pezizomycotina</taxon>
        <taxon>Sordariomycetes</taxon>
        <taxon>Xylariomycetidae</taxon>
        <taxon>Amphisphaeriales</taxon>
        <taxon>Apiosporaceae</taxon>
        <taxon>Apiospora</taxon>
    </lineage>
</organism>
<sequence length="200" mass="21955">MKFSKASYLFFFCASAVSALRYGDRIDVRDVDAPQVEALDKRVAAPEVGFDVDTVLDRREEAQPAAAAARTDSLARRDIISDAEKEILQYLRNIVTSGPSGINGPAAWPSQWSDLHGDKKSDFKGYYVCQVMQDKGSSGNKYRARVVEHDAQKGIKKGYVFKTVDVPACKDKKGQELVPSYGRAIHFLCKAFGGANPPAC</sequence>
<evidence type="ECO:0000313" key="3">
    <source>
        <dbReference type="Proteomes" id="UP001396898"/>
    </source>
</evidence>
<dbReference type="Proteomes" id="UP001396898">
    <property type="component" value="Unassembled WGS sequence"/>
</dbReference>
<reference evidence="2 3" key="1">
    <citation type="submission" date="2023-01" db="EMBL/GenBank/DDBJ databases">
        <title>Analysis of 21 Apiospora genomes using comparative genomics revels a genus with tremendous synthesis potential of carbohydrate active enzymes and secondary metabolites.</title>
        <authorList>
            <person name="Sorensen T."/>
        </authorList>
    </citation>
    <scope>NUCLEOTIDE SEQUENCE [LARGE SCALE GENOMIC DNA]</scope>
    <source>
        <strain evidence="2 3">CBS 20057</strain>
    </source>
</reference>
<name>A0ABR1RJD8_9PEZI</name>
<protein>
    <submittedName>
        <fullName evidence="2">Uncharacterized protein</fullName>
    </submittedName>
</protein>
<evidence type="ECO:0000313" key="2">
    <source>
        <dbReference type="EMBL" id="KAK8013288.1"/>
    </source>
</evidence>
<evidence type="ECO:0000256" key="1">
    <source>
        <dbReference type="SAM" id="SignalP"/>
    </source>
</evidence>
<feature type="chain" id="PRO_5047048866" evidence="1">
    <location>
        <begin position="20"/>
        <end position="200"/>
    </location>
</feature>
<keyword evidence="3" id="KW-1185">Reference proteome</keyword>
<gene>
    <name evidence="2" type="ORF">PG991_009559</name>
</gene>
<proteinExistence type="predicted"/>